<reference evidence="3" key="1">
    <citation type="journal article" date="2017" name="Gigascience">
        <title>The genome draft of coconut (Cocos nucifera).</title>
        <authorList>
            <person name="Xiao Y."/>
            <person name="Xu P."/>
            <person name="Fan H."/>
            <person name="Baudouin L."/>
            <person name="Xia W."/>
            <person name="Bocs S."/>
            <person name="Xu J."/>
            <person name="Li Q."/>
            <person name="Guo A."/>
            <person name="Zhou L."/>
            <person name="Li J."/>
            <person name="Wu Y."/>
            <person name="Ma Z."/>
            <person name="Armero A."/>
            <person name="Issali A.E."/>
            <person name="Liu N."/>
            <person name="Peng M."/>
            <person name="Yang Y."/>
        </authorList>
    </citation>
    <scope>NUCLEOTIDE SEQUENCE</scope>
    <source>
        <tissue evidence="3">Spear leaf of Hainan Tall coconut</tissue>
    </source>
</reference>
<evidence type="ECO:0000313" key="4">
    <source>
        <dbReference type="Proteomes" id="UP000797356"/>
    </source>
</evidence>
<reference evidence="3" key="2">
    <citation type="submission" date="2019-07" db="EMBL/GenBank/DDBJ databases">
        <authorList>
            <person name="Yang Y."/>
            <person name="Bocs S."/>
            <person name="Baudouin L."/>
        </authorList>
    </citation>
    <scope>NUCLEOTIDE SEQUENCE</scope>
    <source>
        <tissue evidence="3">Spear leaf of Hainan Tall coconut</tissue>
    </source>
</reference>
<name>A0A8K0IWR5_COCNU</name>
<protein>
    <submittedName>
        <fullName evidence="3">Uncharacterized protein</fullName>
    </submittedName>
</protein>
<gene>
    <name evidence="3" type="ORF">COCNU_15G001880</name>
</gene>
<evidence type="ECO:0000256" key="2">
    <source>
        <dbReference type="SAM" id="MobiDB-lite"/>
    </source>
</evidence>
<evidence type="ECO:0000313" key="3">
    <source>
        <dbReference type="EMBL" id="KAG1369822.1"/>
    </source>
</evidence>
<keyword evidence="1" id="KW-0175">Coiled coil</keyword>
<accession>A0A8K0IWR5</accession>
<dbReference type="AlphaFoldDB" id="A0A8K0IWR5"/>
<keyword evidence="4" id="KW-1185">Reference proteome</keyword>
<feature type="region of interest" description="Disordered" evidence="2">
    <location>
        <begin position="177"/>
        <end position="196"/>
    </location>
</feature>
<evidence type="ECO:0000256" key="1">
    <source>
        <dbReference type="SAM" id="Coils"/>
    </source>
</evidence>
<proteinExistence type="predicted"/>
<dbReference type="Proteomes" id="UP000797356">
    <property type="component" value="Chromosome 15"/>
</dbReference>
<comment type="caution">
    <text evidence="3">The sequence shown here is derived from an EMBL/GenBank/DDBJ whole genome shotgun (WGS) entry which is preliminary data.</text>
</comment>
<organism evidence="3 4">
    <name type="scientific">Cocos nucifera</name>
    <name type="common">Coconut palm</name>
    <dbReference type="NCBI Taxonomy" id="13894"/>
    <lineage>
        <taxon>Eukaryota</taxon>
        <taxon>Viridiplantae</taxon>
        <taxon>Streptophyta</taxon>
        <taxon>Embryophyta</taxon>
        <taxon>Tracheophyta</taxon>
        <taxon>Spermatophyta</taxon>
        <taxon>Magnoliopsida</taxon>
        <taxon>Liliopsida</taxon>
        <taxon>Arecaceae</taxon>
        <taxon>Arecoideae</taxon>
        <taxon>Cocoseae</taxon>
        <taxon>Attaleinae</taxon>
        <taxon>Cocos</taxon>
    </lineage>
</organism>
<feature type="coiled-coil region" evidence="1">
    <location>
        <begin position="88"/>
        <end position="115"/>
    </location>
</feature>
<dbReference type="EMBL" id="CM017886">
    <property type="protein sequence ID" value="KAG1369822.1"/>
    <property type="molecule type" value="Genomic_DNA"/>
</dbReference>
<sequence length="196" mass="22057">MTLLPIDWLEKKAYSLNEVVGASYANLLKLVHNITILNEGLVGFKQAKLSLEEKLKVSEGPRPAQKLWGKQERVRALEGLVAIEHGLAEVLRQKVAELEETLELEEAIVKATKDRRELIKAKEDKAKAIVEAKLKGIKEFKALVEFENDVVEGSSVAYMYDFEAYKRCLDRRIPKLNLSDLHPNDSNDEGGARSSD</sequence>